<dbReference type="Proteomes" id="UP000790347">
    <property type="component" value="Unassembled WGS sequence"/>
</dbReference>
<keyword evidence="4" id="KW-0234">DNA repair</keyword>
<dbReference type="InterPro" id="IPR045080">
    <property type="entry name" value="BRCT_XRCC1_rpt1"/>
</dbReference>
<evidence type="ECO:0000256" key="5">
    <source>
        <dbReference type="ARBA" id="ARBA00023242"/>
    </source>
</evidence>
<sequence length="514" mass="59246">MSSLIKLSSIKSFSSESHKYPSRNLLNIVDDNNDSSPSSWKCKHWSDYCWIIIELCEQAIIDMIEIKNDCSAFIEIFSSTTGDSNDFKVLLPVFSSQLPSNCRKQSFNNQNERFKFTTKQFMSTSRSLPCKFIKCVCSQPYNKNICYGIASIKIYGQQFQEHKNSDSADAVHDVDDDDDDGKKKPLWMKKFKFFDNKLTMVDDEYFAMNFDHSKLKQQHQKQQQQSNSNVTTIDSNKQNIDSKMSSLSKLSAEIKPNLKTLPLNDDDGNNKNVNVIEQLSKPSTSTSSTKAGKKRNHNDDDVQQQQSSIKIKPTKKIKKPFEKLFDNVVFVLSGYQNPIRMELKQKALAMGAHYKPEWNSNCTHLICAFENTPKYRQVNHLGGKIVREQWINDSYDQRKRLSWRNYLLGKFIGNDDDNDSDDVDDKDFNGRNNKATHNNNTNSININRTKNRKDDGQNFTDEQRPYINNKQTAATSMKMVMETNKKNIVANADYDSDIIYDLETEDDDDDDGEE</sequence>
<reference evidence="8" key="1">
    <citation type="submission" date="2013-05" db="EMBL/GenBank/DDBJ databases">
        <authorList>
            <person name="Yim A.K.Y."/>
            <person name="Chan T.F."/>
            <person name="Ji K.M."/>
            <person name="Liu X.Y."/>
            <person name="Zhou J.W."/>
            <person name="Li R.Q."/>
            <person name="Yang K.Y."/>
            <person name="Li J."/>
            <person name="Li M."/>
            <person name="Law P.T.W."/>
            <person name="Wu Y.L."/>
            <person name="Cai Z.L."/>
            <person name="Qin H."/>
            <person name="Bao Y."/>
            <person name="Leung R.K.K."/>
            <person name="Ng P.K.S."/>
            <person name="Zou J."/>
            <person name="Zhong X.J."/>
            <person name="Ran P.X."/>
            <person name="Zhong N.S."/>
            <person name="Liu Z.G."/>
            <person name="Tsui S.K.W."/>
        </authorList>
    </citation>
    <scope>NUCLEOTIDE SEQUENCE</scope>
    <source>
        <strain evidence="8">Derf</strain>
        <tissue evidence="8">Whole organism</tissue>
    </source>
</reference>
<dbReference type="CDD" id="cd17725">
    <property type="entry name" value="BRCT_XRCC1_rpt1"/>
    <property type="match status" value="1"/>
</dbReference>
<keyword evidence="2" id="KW-0677">Repeat</keyword>
<dbReference type="FunFam" id="3.40.50.10190:FF:000008">
    <property type="entry name" value="X-ray repair cross complementing 1"/>
    <property type="match status" value="1"/>
</dbReference>
<keyword evidence="5" id="KW-0539">Nucleus</keyword>
<dbReference type="PANTHER" id="PTHR11370:SF5">
    <property type="entry name" value="DNA REPAIR PROTEIN XRCC1"/>
    <property type="match status" value="1"/>
</dbReference>
<dbReference type="EMBL" id="ASGP02000002">
    <property type="protein sequence ID" value="KAH9522324.1"/>
    <property type="molecule type" value="Genomic_DNA"/>
</dbReference>
<evidence type="ECO:0000256" key="4">
    <source>
        <dbReference type="ARBA" id="ARBA00023204"/>
    </source>
</evidence>
<gene>
    <name evidence="8" type="primary">XRCC1</name>
    <name evidence="8" type="ORF">DERF_005907</name>
</gene>
<evidence type="ECO:0000256" key="6">
    <source>
        <dbReference type="SAM" id="MobiDB-lite"/>
    </source>
</evidence>
<keyword evidence="3" id="KW-0227">DNA damage</keyword>
<dbReference type="GO" id="GO:0000012">
    <property type="term" value="P:single strand break repair"/>
    <property type="evidence" value="ECO:0007669"/>
    <property type="project" value="InterPro"/>
</dbReference>
<dbReference type="OrthoDB" id="25840at2759"/>
<comment type="subcellular location">
    <subcellularLocation>
        <location evidence="1">Nucleus</location>
    </subcellularLocation>
</comment>
<dbReference type="GO" id="GO:0006284">
    <property type="term" value="P:base-excision repair"/>
    <property type="evidence" value="ECO:0007669"/>
    <property type="project" value="InterPro"/>
</dbReference>
<feature type="compositionally biased region" description="Basic and acidic residues" evidence="6">
    <location>
        <begin position="452"/>
        <end position="463"/>
    </location>
</feature>
<feature type="region of interest" description="Disordered" evidence="6">
    <location>
        <begin position="259"/>
        <end position="308"/>
    </location>
</feature>
<evidence type="ECO:0000256" key="2">
    <source>
        <dbReference type="ARBA" id="ARBA00022737"/>
    </source>
</evidence>
<dbReference type="GO" id="GO:0005634">
    <property type="term" value="C:nucleus"/>
    <property type="evidence" value="ECO:0007669"/>
    <property type="project" value="UniProtKB-SubCell"/>
</dbReference>
<dbReference type="GO" id="GO:0003684">
    <property type="term" value="F:damaged DNA binding"/>
    <property type="evidence" value="ECO:0007669"/>
    <property type="project" value="InterPro"/>
</dbReference>
<dbReference type="Pfam" id="PF00533">
    <property type="entry name" value="BRCT"/>
    <property type="match status" value="1"/>
</dbReference>
<dbReference type="InterPro" id="IPR036420">
    <property type="entry name" value="BRCT_dom_sf"/>
</dbReference>
<dbReference type="Gene3D" id="3.40.50.10190">
    <property type="entry name" value="BRCT domain"/>
    <property type="match status" value="1"/>
</dbReference>
<evidence type="ECO:0000313" key="9">
    <source>
        <dbReference type="Proteomes" id="UP000790347"/>
    </source>
</evidence>
<dbReference type="GO" id="GO:0006303">
    <property type="term" value="P:double-strand break repair via nonhomologous end joining"/>
    <property type="evidence" value="ECO:0007669"/>
    <property type="project" value="InterPro"/>
</dbReference>
<dbReference type="Gene3D" id="2.60.120.260">
    <property type="entry name" value="Galactose-binding domain-like"/>
    <property type="match status" value="1"/>
</dbReference>
<dbReference type="SUPFAM" id="SSF52113">
    <property type="entry name" value="BRCT domain"/>
    <property type="match status" value="1"/>
</dbReference>
<dbReference type="InterPro" id="IPR008979">
    <property type="entry name" value="Galactose-bd-like_sf"/>
</dbReference>
<keyword evidence="9" id="KW-1185">Reference proteome</keyword>
<feature type="domain" description="BRCT" evidence="7">
    <location>
        <begin position="320"/>
        <end position="408"/>
    </location>
</feature>
<feature type="compositionally biased region" description="Polar residues" evidence="6">
    <location>
        <begin position="226"/>
        <end position="245"/>
    </location>
</feature>
<dbReference type="AlphaFoldDB" id="A0A922L742"/>
<dbReference type="PANTHER" id="PTHR11370">
    <property type="entry name" value="DNA-REPAIR PROTEIN XRCC1"/>
    <property type="match status" value="1"/>
</dbReference>
<dbReference type="InterPro" id="IPR002706">
    <property type="entry name" value="Xrcc1_N"/>
</dbReference>
<protein>
    <submittedName>
        <fullName evidence="8">Damaged DNA binding</fullName>
    </submittedName>
</protein>
<name>A0A922L742_DERFA</name>
<organism evidence="8 9">
    <name type="scientific">Dermatophagoides farinae</name>
    <name type="common">American house dust mite</name>
    <dbReference type="NCBI Taxonomy" id="6954"/>
    <lineage>
        <taxon>Eukaryota</taxon>
        <taxon>Metazoa</taxon>
        <taxon>Ecdysozoa</taxon>
        <taxon>Arthropoda</taxon>
        <taxon>Chelicerata</taxon>
        <taxon>Arachnida</taxon>
        <taxon>Acari</taxon>
        <taxon>Acariformes</taxon>
        <taxon>Sarcoptiformes</taxon>
        <taxon>Astigmata</taxon>
        <taxon>Psoroptidia</taxon>
        <taxon>Analgoidea</taxon>
        <taxon>Pyroglyphidae</taxon>
        <taxon>Dermatophagoidinae</taxon>
        <taxon>Dermatophagoides</taxon>
    </lineage>
</organism>
<evidence type="ECO:0000256" key="1">
    <source>
        <dbReference type="ARBA" id="ARBA00004123"/>
    </source>
</evidence>
<evidence type="ECO:0000259" key="7">
    <source>
        <dbReference type="PROSITE" id="PS50172"/>
    </source>
</evidence>
<accession>A0A922L742</accession>
<dbReference type="InterPro" id="IPR001357">
    <property type="entry name" value="BRCT_dom"/>
</dbReference>
<reference evidence="8" key="2">
    <citation type="journal article" date="2022" name="Res Sq">
        <title>Comparative Genomics Reveals Insights into the Divergent Evolution of Astigmatic Mites and Household Pest Adaptations.</title>
        <authorList>
            <person name="Xiong Q."/>
            <person name="Wan A.T.-Y."/>
            <person name="Liu X.-Y."/>
            <person name="Fung C.S.-H."/>
            <person name="Xiao X."/>
            <person name="Malainual N."/>
            <person name="Hou J."/>
            <person name="Wang L."/>
            <person name="Wang M."/>
            <person name="Yang K."/>
            <person name="Cui Y."/>
            <person name="Leung E."/>
            <person name="Nong W."/>
            <person name="Shin S.-K."/>
            <person name="Au S."/>
            <person name="Jeong K.Y."/>
            <person name="Chew F.T."/>
            <person name="Hui J."/>
            <person name="Leung T.F."/>
            <person name="Tungtrongchitr A."/>
            <person name="Zhong N."/>
            <person name="Liu Z."/>
            <person name="Tsui S."/>
        </authorList>
    </citation>
    <scope>NUCLEOTIDE SEQUENCE</scope>
    <source>
        <strain evidence="8">Derf</strain>
        <tissue evidence="8">Whole organism</tissue>
    </source>
</reference>
<comment type="caution">
    <text evidence="8">The sequence shown here is derived from an EMBL/GenBank/DDBJ whole genome shotgun (WGS) entry which is preliminary data.</text>
</comment>
<evidence type="ECO:0000313" key="8">
    <source>
        <dbReference type="EMBL" id="KAH9522324.1"/>
    </source>
</evidence>
<dbReference type="Pfam" id="PF01834">
    <property type="entry name" value="XRCC1_N"/>
    <property type="match status" value="1"/>
</dbReference>
<evidence type="ECO:0000256" key="3">
    <source>
        <dbReference type="ARBA" id="ARBA00022763"/>
    </source>
</evidence>
<dbReference type="PROSITE" id="PS50172">
    <property type="entry name" value="BRCT"/>
    <property type="match status" value="1"/>
</dbReference>
<feature type="region of interest" description="Disordered" evidence="6">
    <location>
        <begin position="216"/>
        <end position="245"/>
    </location>
</feature>
<feature type="region of interest" description="Disordered" evidence="6">
    <location>
        <begin position="418"/>
        <end position="463"/>
    </location>
</feature>
<dbReference type="SMART" id="SM00292">
    <property type="entry name" value="BRCT"/>
    <property type="match status" value="1"/>
</dbReference>
<feature type="compositionally biased region" description="Low complexity" evidence="6">
    <location>
        <begin position="430"/>
        <end position="448"/>
    </location>
</feature>
<proteinExistence type="predicted"/>
<dbReference type="SUPFAM" id="SSF49785">
    <property type="entry name" value="Galactose-binding domain-like"/>
    <property type="match status" value="1"/>
</dbReference>